<reference evidence="2" key="1">
    <citation type="submission" date="2022-09" db="EMBL/GenBank/DDBJ databases">
        <title>Maribacter litopenaei sp. nov., isolated from the intestinal tract of the Pacific White Shrimp, Litopenaeus vannamei.</title>
        <authorList>
            <person name="Kim S.Y."/>
            <person name="Hwang C.Y."/>
        </authorList>
    </citation>
    <scope>NUCLEOTIDE SEQUENCE</scope>
    <source>
        <strain evidence="2">HL-LV01</strain>
    </source>
</reference>
<evidence type="ECO:0000313" key="2">
    <source>
        <dbReference type="EMBL" id="UWX54147.1"/>
    </source>
</evidence>
<evidence type="ECO:0000313" key="3">
    <source>
        <dbReference type="Proteomes" id="UP001059209"/>
    </source>
</evidence>
<accession>A0ABY5Y541</accession>
<gene>
    <name evidence="2" type="ORF">NYZ99_14140</name>
</gene>
<evidence type="ECO:0000256" key="1">
    <source>
        <dbReference type="SAM" id="Coils"/>
    </source>
</evidence>
<name>A0ABY5Y541_9FLAO</name>
<feature type="coiled-coil region" evidence="1">
    <location>
        <begin position="179"/>
        <end position="213"/>
    </location>
</feature>
<dbReference type="Proteomes" id="UP001059209">
    <property type="component" value="Chromosome"/>
</dbReference>
<dbReference type="EMBL" id="CP104205">
    <property type="protein sequence ID" value="UWX54147.1"/>
    <property type="molecule type" value="Genomic_DNA"/>
</dbReference>
<proteinExistence type="predicted"/>
<protein>
    <submittedName>
        <fullName evidence="2">BZIP transcription factor</fullName>
    </submittedName>
</protein>
<dbReference type="RefSeq" id="WP_260571822.1">
    <property type="nucleotide sequence ID" value="NZ_CP104205.1"/>
</dbReference>
<sequence length="219" mass="23577">MADIDSNSTNVSLTVAGSELILFDSDGNDVRVPIADISAQYTPGAGIAISTANVISVDGGSIAAGSIPGLAVVPNFGAQDIITTGNITAQDATFNGDVNVTGTHTPVPDYVFQKYFTGTSSLNEGYTFKTLSEIEKFVRKNNHLPGIQSAQEIKAQGFWNLGEASRINLEKIEELFLHTIEQEKKIESLQKENTQLAKELEALKSQVETIQKMLAKDNE</sequence>
<keyword evidence="3" id="KW-1185">Reference proteome</keyword>
<organism evidence="2 3">
    <name type="scientific">Maribacter litopenaei</name>
    <dbReference type="NCBI Taxonomy" id="2976127"/>
    <lineage>
        <taxon>Bacteria</taxon>
        <taxon>Pseudomonadati</taxon>
        <taxon>Bacteroidota</taxon>
        <taxon>Flavobacteriia</taxon>
        <taxon>Flavobacteriales</taxon>
        <taxon>Flavobacteriaceae</taxon>
        <taxon>Maribacter</taxon>
    </lineage>
</organism>
<keyword evidence="1" id="KW-0175">Coiled coil</keyword>